<sequence length="546" mass="56885">MEDRMVVVSRNHRVPVLHRRHSTHPCEQRGGSMSKHFESGSSKHSKVTKVAATTVSACVVAGALLVMAFIPGRQLSFGNANPANASVVQEVSPKVMDQYCPAQMGLADTGTYGDREFQASVGDLASSARYAAFGSIFHAQVSPLGDDSKSTVLQGPQSDDADSTADSVVVASSDSAEAPQVFETRLLGASAGTGASGSMASWASNGDIAGVAASTCINTQLNQSFLISGTKEGTTQQLLIANPTDKSTTVQLSMTGTEPGQIVMATQSSVVVGAGEQRTVDLAAAAPNQDALRVNLVSQGSPVASVIRTVSMKGLDPDGNDFTLPLNPASTTQIVNMGDSRNAMTLRAYVSQAASLNLSWITQSGVKSAGKRAMKANEVNVVELKDIPDDALALLVESDVDFQAAAGIDASDDGSRDFAFVNAASPYAQSALALPAEVQAHVSMVNASSKSIELSLTAYDEHGEPAGTRDIHLEGDSAVMLSPTDISKNAVALSTDYQGSDLVWGAFLTNDKVSSSDHEGLAYVGAERLEVAKQTVRAMHDATIMR</sequence>
<keyword evidence="2" id="KW-1133">Transmembrane helix</keyword>
<evidence type="ECO:0000256" key="2">
    <source>
        <dbReference type="SAM" id="Phobius"/>
    </source>
</evidence>
<dbReference type="InterPro" id="IPR043777">
    <property type="entry name" value="DUF5719"/>
</dbReference>
<feature type="region of interest" description="Disordered" evidence="1">
    <location>
        <begin position="20"/>
        <end position="41"/>
    </location>
</feature>
<dbReference type="AlphaFoldDB" id="A0A806FIN5"/>
<dbReference type="Pfam" id="PF18986">
    <property type="entry name" value="DUF5719"/>
    <property type="match status" value="1"/>
</dbReference>
<reference evidence="3 4" key="1">
    <citation type="journal article" date="2011" name="J. Bacteriol.">
        <title>Genome Sequence of the Probiotic Strain Bifidobacterium animalis subsp. lactis CNCM I-2494.</title>
        <authorList>
            <person name="Chervaux C."/>
            <person name="Grimaldi C."/>
            <person name="Bolotin A."/>
            <person name="Quinquis B."/>
            <person name="Legrain-Raspaud S."/>
            <person name="van Hylckama Vlieg J.E."/>
            <person name="Denariaz G."/>
            <person name="Smokvina T."/>
        </authorList>
    </citation>
    <scope>NUCLEOTIDE SEQUENCE [LARGE SCALE GENOMIC DNA]</scope>
    <source>
        <strain evidence="3 4">CNCM I-2494</strain>
    </source>
</reference>
<keyword evidence="2" id="KW-0472">Membrane</keyword>
<name>A0A806FIN5_BIFAN</name>
<feature type="transmembrane region" description="Helical" evidence="2">
    <location>
        <begin position="50"/>
        <end position="70"/>
    </location>
</feature>
<feature type="region of interest" description="Disordered" evidence="1">
    <location>
        <begin position="145"/>
        <end position="166"/>
    </location>
</feature>
<evidence type="ECO:0000256" key="1">
    <source>
        <dbReference type="SAM" id="MobiDB-lite"/>
    </source>
</evidence>
<dbReference type="KEGG" id="bnm:BALAC2494_00005"/>
<dbReference type="Proteomes" id="UP000008394">
    <property type="component" value="Chromosome"/>
</dbReference>
<proteinExistence type="predicted"/>
<gene>
    <name evidence="3" type="ORF">BALAC2494_00005</name>
</gene>
<evidence type="ECO:0000313" key="3">
    <source>
        <dbReference type="EMBL" id="AEK30453.1"/>
    </source>
</evidence>
<organism evidence="3 4">
    <name type="scientific">Bifidobacterium animalis subsp. lactis CNCM I-2494</name>
    <dbReference type="NCBI Taxonomy" id="1042403"/>
    <lineage>
        <taxon>Bacteria</taxon>
        <taxon>Bacillati</taxon>
        <taxon>Actinomycetota</taxon>
        <taxon>Actinomycetes</taxon>
        <taxon>Bifidobacteriales</taxon>
        <taxon>Bifidobacteriaceae</taxon>
        <taxon>Bifidobacterium</taxon>
    </lineage>
</organism>
<dbReference type="EMBL" id="CP002915">
    <property type="protein sequence ID" value="AEK30453.1"/>
    <property type="molecule type" value="Genomic_DNA"/>
</dbReference>
<protein>
    <recommendedName>
        <fullName evidence="5">Organic solvents resistance ABC transporter permease</fullName>
    </recommendedName>
</protein>
<accession>A0A806FIN5</accession>
<keyword evidence="2" id="KW-0812">Transmembrane</keyword>
<evidence type="ECO:0000313" key="4">
    <source>
        <dbReference type="Proteomes" id="UP000008394"/>
    </source>
</evidence>
<evidence type="ECO:0008006" key="5">
    <source>
        <dbReference type="Google" id="ProtNLM"/>
    </source>
</evidence>